<name>A0A6S7GRR0_PARCT</name>
<dbReference type="EMBL" id="CACRXK020002091">
    <property type="protein sequence ID" value="CAB3992642.1"/>
    <property type="molecule type" value="Genomic_DNA"/>
</dbReference>
<dbReference type="OrthoDB" id="9995178at2759"/>
<organism evidence="1 2">
    <name type="scientific">Paramuricea clavata</name>
    <name type="common">Red gorgonian</name>
    <name type="synonym">Violescent sea-whip</name>
    <dbReference type="NCBI Taxonomy" id="317549"/>
    <lineage>
        <taxon>Eukaryota</taxon>
        <taxon>Metazoa</taxon>
        <taxon>Cnidaria</taxon>
        <taxon>Anthozoa</taxon>
        <taxon>Octocorallia</taxon>
        <taxon>Malacalcyonacea</taxon>
        <taxon>Plexauridae</taxon>
        <taxon>Paramuricea</taxon>
    </lineage>
</organism>
<dbReference type="PANTHER" id="PTHR31912:SF35">
    <property type="entry name" value="C2H2-TYPE DOMAIN-CONTAINING PROTEIN"/>
    <property type="match status" value="1"/>
</dbReference>
<protein>
    <submittedName>
        <fullName evidence="1">Interferon-induced 44</fullName>
    </submittedName>
</protein>
<keyword evidence="2" id="KW-1185">Reference proteome</keyword>
<proteinExistence type="predicted"/>
<dbReference type="PANTHER" id="PTHR31912">
    <property type="entry name" value="IP13529P"/>
    <property type="match status" value="1"/>
</dbReference>
<evidence type="ECO:0000313" key="2">
    <source>
        <dbReference type="Proteomes" id="UP001152795"/>
    </source>
</evidence>
<sequence length="797" mass="91162">MQGVEVTCPFHSCNSKFKIKSSFTSHLSRRHKNPANRVVSSELLVHINSQATNDNSTSSQLDGFGLEVDIVGETSNNDNLENDDTQENISELFVKNLALFYLKLNAKFHVPASTIQKIIQEMQAMHNISQIHLKQHVKIKLAEMSVGNEVIDQIASEFLPNDIFNLAHGDKGTLSTDYRRKHFFKNNFNYVAPVTIYLGFDKNHVKRYYEYVPIIETIQELLKDAGVKEQFEKPILNSDEILRDFMDGSVAKSNILFIELGNAIKLILYQDAFEVVNPLGSAKKKHKVLAVYITLGNIYPQNRSQIDQMQLVLLVREKDFKFFGQDAVFRVLVNDLKKIEQYGVLIDTKYIRGTVAMILGDNLGSHCIGGFVENFSSCPYVCRFCLMETENIHLGDVFDTFCQRSPDNYNADLQNLESNPDLNNYKGIKFNSIFNELRYYHVCNPGLPPCLGHDLFEGVVNYDLALYIHHMVKVNKWFTYAQFNQIVTNFKYSGSDANNKPSIISEEGSKLGGHAVQNWCLLKLLPLFIGSRVNNTSDPVWQLTLLLREVVELICAPEISLAQVAYLRVKLEDYLEQRVELFPDKPVKPKHHYMAHYPRLILQFGPLIRVWTLRFESKHSYFKKCARYSQNFINICHTFAERHQLLQAYLNNGSLLRVSASVENAITFNVDLYNDSIKNAFCSHHCLTEEVVTSSVALIDGIQYRKDFFVVLDCQQSNLTLGQIIMVFQHKDNTVCILVKKVPAQYHSEMGYYKIAGVARELGFSCVRLSDLKSHCCLPSYTIEKEQVIVLKHTILD</sequence>
<dbReference type="AlphaFoldDB" id="A0A6S7GRR0"/>
<dbReference type="PROSITE" id="PS00028">
    <property type="entry name" value="ZINC_FINGER_C2H2_1"/>
    <property type="match status" value="1"/>
</dbReference>
<gene>
    <name evidence="1" type="ORF">PACLA_8A073555</name>
</gene>
<comment type="caution">
    <text evidence="1">The sequence shown here is derived from an EMBL/GenBank/DDBJ whole genome shotgun (WGS) entry which is preliminary data.</text>
</comment>
<accession>A0A6S7GRR0</accession>
<dbReference type="InterPro" id="IPR013087">
    <property type="entry name" value="Znf_C2H2_type"/>
</dbReference>
<reference evidence="1" key="1">
    <citation type="submission" date="2020-04" db="EMBL/GenBank/DDBJ databases">
        <authorList>
            <person name="Alioto T."/>
            <person name="Alioto T."/>
            <person name="Gomez Garrido J."/>
        </authorList>
    </citation>
    <scope>NUCLEOTIDE SEQUENCE</scope>
    <source>
        <strain evidence="1">A484AB</strain>
    </source>
</reference>
<evidence type="ECO:0000313" key="1">
    <source>
        <dbReference type="EMBL" id="CAB3992642.1"/>
    </source>
</evidence>
<dbReference type="Proteomes" id="UP001152795">
    <property type="component" value="Unassembled WGS sequence"/>
</dbReference>